<dbReference type="InterPro" id="IPR026040">
    <property type="entry name" value="HyI-like"/>
</dbReference>
<dbReference type="Gene3D" id="3.20.20.150">
    <property type="entry name" value="Divalent-metal-dependent TIM barrel enzymes"/>
    <property type="match status" value="1"/>
</dbReference>
<dbReference type="GeneID" id="29523213"/>
<dbReference type="EMBL" id="CP121310">
    <property type="protein sequence ID" value="WFP95430.1"/>
    <property type="molecule type" value="Genomic_DNA"/>
</dbReference>
<accession>A0ABY8HVA2</accession>
<sequence length="262" mass="28615">MFSAHIGYRFRELPFEERFEAAAAVGFDAIEHPYLETFEPAIIRGLLEKHRLRFAQLSCAFGDLAKGEKGLAALPGRQSEFRAAFDNALEFALTADAPYLHPMAGIPPSDADAESVYFENLHYAIQGTAGTPVKILIEAISERSVPGYALSTLEQARHVQDVFGPGNLLLLLDTFHASATGIDPARWIAANAYRIGHVHIADYPGRQEPGTGTIDFEPVLSALKAHGFQGAVGFEFTPSANTAESLTFLAAWRARSETRRRA</sequence>
<evidence type="ECO:0000256" key="2">
    <source>
        <dbReference type="PIRNR" id="PIRNR006241"/>
    </source>
</evidence>
<dbReference type="InterPro" id="IPR036237">
    <property type="entry name" value="Xyl_isomerase-like_sf"/>
</dbReference>
<organism evidence="4 5">
    <name type="scientific">Ensifer adhaerens</name>
    <name type="common">Sinorhizobium morelense</name>
    <dbReference type="NCBI Taxonomy" id="106592"/>
    <lineage>
        <taxon>Bacteria</taxon>
        <taxon>Pseudomonadati</taxon>
        <taxon>Pseudomonadota</taxon>
        <taxon>Alphaproteobacteria</taxon>
        <taxon>Hyphomicrobiales</taxon>
        <taxon>Rhizobiaceae</taxon>
        <taxon>Sinorhizobium/Ensifer group</taxon>
        <taxon>Ensifer</taxon>
    </lineage>
</organism>
<dbReference type="PIRSF" id="PIRSF006241">
    <property type="entry name" value="HyI"/>
    <property type="match status" value="1"/>
</dbReference>
<evidence type="ECO:0000256" key="1">
    <source>
        <dbReference type="ARBA" id="ARBA00023235"/>
    </source>
</evidence>
<dbReference type="InterPro" id="IPR013022">
    <property type="entry name" value="Xyl_isomerase-like_TIM-brl"/>
</dbReference>
<dbReference type="InterPro" id="IPR050417">
    <property type="entry name" value="Sugar_Epim/Isomerase"/>
</dbReference>
<evidence type="ECO:0000313" key="5">
    <source>
        <dbReference type="Proteomes" id="UP001214094"/>
    </source>
</evidence>
<dbReference type="RefSeq" id="WP_034801919.1">
    <property type="nucleotide sequence ID" value="NZ_CP015882.1"/>
</dbReference>
<keyword evidence="5" id="KW-1185">Reference proteome</keyword>
<dbReference type="PANTHER" id="PTHR43489:SF6">
    <property type="entry name" value="HYDROXYPYRUVATE ISOMERASE-RELATED"/>
    <property type="match status" value="1"/>
</dbReference>
<keyword evidence="1 2" id="KW-0413">Isomerase</keyword>
<protein>
    <submittedName>
        <fullName evidence="4">TIM barrel protein</fullName>
    </submittedName>
</protein>
<evidence type="ECO:0000259" key="3">
    <source>
        <dbReference type="Pfam" id="PF01261"/>
    </source>
</evidence>
<keyword evidence="4" id="KW-0614">Plasmid</keyword>
<proteinExistence type="inferred from homology"/>
<reference evidence="4 5" key="1">
    <citation type="submission" date="2023-03" db="EMBL/GenBank/DDBJ databases">
        <title>Comparative genome and transcriptome analysis combination mining strategies for increasing vitamin B12 production of Ensifer adhaerens strain.</title>
        <authorList>
            <person name="Yongheng L."/>
        </authorList>
    </citation>
    <scope>NUCLEOTIDE SEQUENCE [LARGE SCALE GENOMIC DNA]</scope>
    <source>
        <strain evidence="4 5">Casida A-T305</strain>
        <plasmid evidence="4 5">unnamedB</plasmid>
    </source>
</reference>
<evidence type="ECO:0000313" key="4">
    <source>
        <dbReference type="EMBL" id="WFP95430.1"/>
    </source>
</evidence>
<gene>
    <name evidence="4" type="ORF">P4B07_30855</name>
</gene>
<comment type="similarity">
    <text evidence="2">Belongs to the hyi family.</text>
</comment>
<dbReference type="PANTHER" id="PTHR43489">
    <property type="entry name" value="ISOMERASE"/>
    <property type="match status" value="1"/>
</dbReference>
<feature type="domain" description="Xylose isomerase-like TIM barrel" evidence="3">
    <location>
        <begin position="19"/>
        <end position="251"/>
    </location>
</feature>
<dbReference type="SUPFAM" id="SSF51658">
    <property type="entry name" value="Xylose isomerase-like"/>
    <property type="match status" value="1"/>
</dbReference>
<dbReference type="Proteomes" id="UP001214094">
    <property type="component" value="Plasmid unnamedB"/>
</dbReference>
<dbReference type="Pfam" id="PF01261">
    <property type="entry name" value="AP_endonuc_2"/>
    <property type="match status" value="1"/>
</dbReference>
<geneLocation type="plasmid" evidence="4 5">
    <name>unnamedB</name>
</geneLocation>
<name>A0ABY8HVA2_ENSAD</name>